<protein>
    <submittedName>
        <fullName evidence="2">Uncharacterized protein</fullName>
    </submittedName>
</protein>
<keyword evidence="3" id="KW-1185">Reference proteome</keyword>
<dbReference type="EMBL" id="JBJUIK010000005">
    <property type="protein sequence ID" value="KAL3527026.1"/>
    <property type="molecule type" value="Genomic_DNA"/>
</dbReference>
<feature type="region of interest" description="Disordered" evidence="1">
    <location>
        <begin position="21"/>
        <end position="62"/>
    </location>
</feature>
<comment type="caution">
    <text evidence="2">The sequence shown here is derived from an EMBL/GenBank/DDBJ whole genome shotgun (WGS) entry which is preliminary data.</text>
</comment>
<proteinExistence type="predicted"/>
<dbReference type="SUPFAM" id="SSF53328">
    <property type="entry name" value="Formyltransferase"/>
    <property type="match status" value="1"/>
</dbReference>
<evidence type="ECO:0000256" key="1">
    <source>
        <dbReference type="SAM" id="MobiDB-lite"/>
    </source>
</evidence>
<reference evidence="2 3" key="1">
    <citation type="submission" date="2024-11" db="EMBL/GenBank/DDBJ databases">
        <title>A near-complete genome assembly of Cinchona calisaya.</title>
        <authorList>
            <person name="Lian D.C."/>
            <person name="Zhao X.W."/>
            <person name="Wei L."/>
        </authorList>
    </citation>
    <scope>NUCLEOTIDE SEQUENCE [LARGE SCALE GENOMIC DNA]</scope>
    <source>
        <tissue evidence="2">Nenye</tissue>
    </source>
</reference>
<feature type="compositionally biased region" description="Basic and acidic residues" evidence="1">
    <location>
        <begin position="208"/>
        <end position="228"/>
    </location>
</feature>
<sequence>MGMRNGKNGRRVGIVWRGSIVGGDKRKGSSDGGEGRHVAELGRVRESSGGGRAERGKKKQSLLPLYRGATPVQRALKDRVKETGVISSIYRTSSERWTCYCVRIPICHSSEVSSFRSEERNESKATLAPKITLEESWLSFDQEAITLHNKGAADDVVDYSLFSREAALGALQTKPVTNGSENESVAEITTKDTFELRPDVPGNSRNSLDSRLEKSKKPNKTEMSRMTA</sequence>
<organism evidence="2 3">
    <name type="scientific">Cinchona calisaya</name>
    <dbReference type="NCBI Taxonomy" id="153742"/>
    <lineage>
        <taxon>Eukaryota</taxon>
        <taxon>Viridiplantae</taxon>
        <taxon>Streptophyta</taxon>
        <taxon>Embryophyta</taxon>
        <taxon>Tracheophyta</taxon>
        <taxon>Spermatophyta</taxon>
        <taxon>Magnoliopsida</taxon>
        <taxon>eudicotyledons</taxon>
        <taxon>Gunneridae</taxon>
        <taxon>Pentapetalae</taxon>
        <taxon>asterids</taxon>
        <taxon>lamiids</taxon>
        <taxon>Gentianales</taxon>
        <taxon>Rubiaceae</taxon>
        <taxon>Cinchonoideae</taxon>
        <taxon>Cinchoneae</taxon>
        <taxon>Cinchona</taxon>
    </lineage>
</organism>
<dbReference type="Proteomes" id="UP001630127">
    <property type="component" value="Unassembled WGS sequence"/>
</dbReference>
<dbReference type="AlphaFoldDB" id="A0ABD3A5L8"/>
<feature type="compositionally biased region" description="Basic and acidic residues" evidence="1">
    <location>
        <begin position="189"/>
        <end position="198"/>
    </location>
</feature>
<gene>
    <name evidence="2" type="ORF">ACH5RR_011682</name>
</gene>
<dbReference type="PANTHER" id="PTHR11138:SF5">
    <property type="entry name" value="METHIONYL-TRNA FORMYLTRANSFERASE, MITOCHONDRIAL"/>
    <property type="match status" value="1"/>
</dbReference>
<dbReference type="Gene3D" id="3.40.50.170">
    <property type="entry name" value="Formyl transferase, N-terminal domain"/>
    <property type="match status" value="1"/>
</dbReference>
<evidence type="ECO:0000313" key="3">
    <source>
        <dbReference type="Proteomes" id="UP001630127"/>
    </source>
</evidence>
<feature type="compositionally biased region" description="Basic and acidic residues" evidence="1">
    <location>
        <begin position="23"/>
        <end position="46"/>
    </location>
</feature>
<dbReference type="PANTHER" id="PTHR11138">
    <property type="entry name" value="METHIONYL-TRNA FORMYLTRANSFERASE"/>
    <property type="match status" value="1"/>
</dbReference>
<evidence type="ECO:0000313" key="2">
    <source>
        <dbReference type="EMBL" id="KAL3527026.1"/>
    </source>
</evidence>
<feature type="compositionally biased region" description="Polar residues" evidence="1">
    <location>
        <begin position="174"/>
        <end position="183"/>
    </location>
</feature>
<accession>A0ABD3A5L8</accession>
<name>A0ABD3A5L8_9GENT</name>
<dbReference type="InterPro" id="IPR036477">
    <property type="entry name" value="Formyl_transf_N_sf"/>
</dbReference>
<feature type="region of interest" description="Disordered" evidence="1">
    <location>
        <begin position="174"/>
        <end position="228"/>
    </location>
</feature>